<dbReference type="RefSeq" id="WP_050739386.1">
    <property type="nucleotide sequence ID" value="NZ_LGYO01000011.1"/>
</dbReference>
<dbReference type="STRING" id="52689.AKG39_05625"/>
<dbReference type="EMBL" id="LGYO01000011">
    <property type="protein sequence ID" value="KNZ42627.1"/>
    <property type="molecule type" value="Genomic_DNA"/>
</dbReference>
<evidence type="ECO:0000256" key="1">
    <source>
        <dbReference type="SAM" id="SignalP"/>
    </source>
</evidence>
<sequence>MLKLKSLTIILATLLIGVVISGCAGTTGAGNQGKITEDTVFEFYNKVQLDQTKEQVDAAVGVAPTESTQLEKLYSYTNEETGFGVSVLINETGQVTSKTLIYPARGDLAFMTSQPVTQEQSDQITKGMTFDEIKSLLGGEGIEVSSTQIPFDENKVSTIRIWVNDDGSMIQVVFGTDGTATGAIFFNAQA</sequence>
<dbReference type="OrthoDB" id="1778458at2"/>
<organism evidence="2 3">
    <name type="scientific">Acetobacterium bakii</name>
    <dbReference type="NCBI Taxonomy" id="52689"/>
    <lineage>
        <taxon>Bacteria</taxon>
        <taxon>Bacillati</taxon>
        <taxon>Bacillota</taxon>
        <taxon>Clostridia</taxon>
        <taxon>Eubacteriales</taxon>
        <taxon>Eubacteriaceae</taxon>
        <taxon>Acetobacterium</taxon>
    </lineage>
</organism>
<dbReference type="Gene3D" id="3.10.450.730">
    <property type="entry name" value="BLIP domain"/>
    <property type="match status" value="1"/>
</dbReference>
<protein>
    <recommendedName>
        <fullName evidence="4">Beta-lactamase inhibitor (BLIP)</fullName>
    </recommendedName>
</protein>
<proteinExistence type="predicted"/>
<evidence type="ECO:0008006" key="4">
    <source>
        <dbReference type="Google" id="ProtNLM"/>
    </source>
</evidence>
<evidence type="ECO:0000313" key="3">
    <source>
        <dbReference type="Proteomes" id="UP000036873"/>
    </source>
</evidence>
<evidence type="ECO:0000313" key="2">
    <source>
        <dbReference type="EMBL" id="KNZ42627.1"/>
    </source>
</evidence>
<feature type="chain" id="PRO_5039285919" description="Beta-lactamase inhibitor (BLIP)" evidence="1">
    <location>
        <begin position="25"/>
        <end position="190"/>
    </location>
</feature>
<dbReference type="AlphaFoldDB" id="A0A0L6U2P8"/>
<feature type="signal peptide" evidence="1">
    <location>
        <begin position="1"/>
        <end position="24"/>
    </location>
</feature>
<accession>A0A0L6U2P8</accession>
<reference evidence="3" key="1">
    <citation type="submission" date="2015-07" db="EMBL/GenBank/DDBJ databases">
        <title>Draft genome sequence of Acetobacterium bakii DSM 8293, a potential psychrophilic chemical producer through syngas fermentation.</title>
        <authorList>
            <person name="Song Y."/>
            <person name="Hwang S."/>
            <person name="Cho B.-K."/>
        </authorList>
    </citation>
    <scope>NUCLEOTIDE SEQUENCE [LARGE SCALE GENOMIC DNA]</scope>
    <source>
        <strain evidence="3">DSM 8239</strain>
    </source>
</reference>
<dbReference type="PROSITE" id="PS51257">
    <property type="entry name" value="PROKAR_LIPOPROTEIN"/>
    <property type="match status" value="1"/>
</dbReference>
<gene>
    <name evidence="2" type="ORF">AKG39_05625</name>
</gene>
<keyword evidence="3" id="KW-1185">Reference proteome</keyword>
<dbReference type="Proteomes" id="UP000036873">
    <property type="component" value="Unassembled WGS sequence"/>
</dbReference>
<comment type="caution">
    <text evidence="2">The sequence shown here is derived from an EMBL/GenBank/DDBJ whole genome shotgun (WGS) entry which is preliminary data.</text>
</comment>
<name>A0A0L6U2P8_9FIRM</name>
<keyword evidence="1" id="KW-0732">Signal</keyword>